<proteinExistence type="predicted"/>
<sequence length="475" mass="55006">MQEQQCSLIRMITEEETNHEKIIRYRSGDDKKVDEITSLFDFNPKEYARNHHLPREMARGEKSGQYEYDADSSYSYLYEMTMYQVLPRVTVKKKYLDTIEICWAHYPGLNVVKNAVMFGGDKTIIQTSDNKWANIDNQYYGNEKLEHVNHYLGHIPALIEWTDKLPRFPLRVMQPWSFAKGVPFPLFKPKERIWFSYKTCSSIFDLLRVRIFKEGKWTYVSPSKDKNNLGKYLNFPDKGSLPSPIMIAEYSKITHDEEMSIKGDMDHYIVEDIKRFSSEIVNKTNPKVTMEIDIEDSIKGIFYVAENLDATLTNNLSNFSTNAEEILDGDKPIKGISPGYKNSPLVPLSSELTPFVLADYIESHYPTKYFKGYPRDPGYGVIPIAYDMHTANHETFKSGKFTIEFELSDKDEDLLVDDDSDEKKDEFLDIGSVSSDEVKLIHSYKVHIYVLYLKRVSFIDGKVEINKIASSKGKK</sequence>
<protein>
    <submittedName>
        <fullName evidence="1">Divergent major capsid protein</fullName>
    </submittedName>
</protein>
<reference evidence="1" key="1">
    <citation type="submission" date="2019-12" db="EMBL/GenBank/DDBJ databases">
        <title>The DNA Methylation Landscape of Giant Viruses.</title>
        <authorList>
            <person name="Jeudy S."/>
            <person name="Rigou S."/>
            <person name="Alempic J.-M."/>
            <person name="Claverie J.-M."/>
            <person name="Abergel C."/>
            <person name="Legendre M."/>
        </authorList>
    </citation>
    <scope>NUCLEOTIDE SEQUENCE</scope>
    <source>
        <strain evidence="1">P4</strain>
    </source>
</reference>
<keyword evidence="2" id="KW-1185">Reference proteome</keyword>
<gene>
    <name evidence="1" type="primary">ck139</name>
</gene>
<dbReference type="Proteomes" id="UP001224087">
    <property type="component" value="Segment"/>
</dbReference>
<accession>A0A6G8MYG8</accession>
<evidence type="ECO:0000313" key="2">
    <source>
        <dbReference type="Proteomes" id="UP001224087"/>
    </source>
</evidence>
<name>A0A6G8MYG8_9VIRU</name>
<organism evidence="1 2">
    <name type="scientific">Cedratvirus kamchatka</name>
    <dbReference type="NCBI Taxonomy" id="2716914"/>
    <lineage>
        <taxon>Viruses</taxon>
        <taxon>Pithoviruses</taxon>
        <taxon>Orthocedratvirinae</taxon>
        <taxon>Alphacedratvirus</taxon>
        <taxon>Alphacedratvirus rossiense</taxon>
    </lineage>
</organism>
<dbReference type="EMBL" id="MN873693">
    <property type="protein sequence ID" value="QIN54264.1"/>
    <property type="molecule type" value="Genomic_DNA"/>
</dbReference>
<evidence type="ECO:0000313" key="1">
    <source>
        <dbReference type="EMBL" id="QIN54264.1"/>
    </source>
</evidence>